<evidence type="ECO:0000256" key="2">
    <source>
        <dbReference type="ARBA" id="ARBA00029460"/>
    </source>
</evidence>
<evidence type="ECO:0000259" key="4">
    <source>
        <dbReference type="SMART" id="SM00363"/>
    </source>
</evidence>
<dbReference type="InterPro" id="IPR002942">
    <property type="entry name" value="S4_RNA-bd"/>
</dbReference>
<feature type="domain" description="RNA-binding S4" evidence="4">
    <location>
        <begin position="2"/>
        <end position="66"/>
    </location>
</feature>
<dbReference type="GO" id="GO:0003723">
    <property type="term" value="F:RNA binding"/>
    <property type="evidence" value="ECO:0007669"/>
    <property type="project" value="UniProtKB-KW"/>
</dbReference>
<dbReference type="Proteomes" id="UP000196778">
    <property type="component" value="Unassembled WGS sequence"/>
</dbReference>
<evidence type="ECO:0000256" key="1">
    <source>
        <dbReference type="ARBA" id="ARBA00022884"/>
    </source>
</evidence>
<dbReference type="Pfam" id="PF01728">
    <property type="entry name" value="FtsJ"/>
    <property type="match status" value="1"/>
</dbReference>
<dbReference type="CDD" id="cd02440">
    <property type="entry name" value="AdoMet_MTases"/>
    <property type="match status" value="1"/>
</dbReference>
<dbReference type="AlphaFoldDB" id="A0A1R4J0A5"/>
<dbReference type="OrthoDB" id="9784736at2"/>
<dbReference type="InterPro" id="IPR002877">
    <property type="entry name" value="RNA_MeTrfase_FtsJ_dom"/>
</dbReference>
<dbReference type="Gene3D" id="3.10.290.10">
    <property type="entry name" value="RNA-binding S4 domain"/>
    <property type="match status" value="1"/>
</dbReference>
<dbReference type="InterPro" id="IPR036986">
    <property type="entry name" value="S4_RNA-bd_sf"/>
</dbReference>
<name>A0A1R4J0A5_9MICO</name>
<comment type="similarity">
    <text evidence="2">Belongs to the TlyA family.</text>
</comment>
<protein>
    <submittedName>
        <fullName evidence="5">RNA binding methyltransferase FtsJ like</fullName>
    </submittedName>
</protein>
<organism evidence="5 6">
    <name type="scientific">Mycetocola reblochoni REB411</name>
    <dbReference type="NCBI Taxonomy" id="1255698"/>
    <lineage>
        <taxon>Bacteria</taxon>
        <taxon>Bacillati</taxon>
        <taxon>Actinomycetota</taxon>
        <taxon>Actinomycetes</taxon>
        <taxon>Micrococcales</taxon>
        <taxon>Microbacteriaceae</taxon>
        <taxon>Mycetocola</taxon>
    </lineage>
</organism>
<keyword evidence="6" id="KW-1185">Reference proteome</keyword>
<evidence type="ECO:0000313" key="6">
    <source>
        <dbReference type="Proteomes" id="UP000196778"/>
    </source>
</evidence>
<dbReference type="Gene3D" id="3.40.50.150">
    <property type="entry name" value="Vaccinia Virus protein VP39"/>
    <property type="match status" value="1"/>
</dbReference>
<evidence type="ECO:0000256" key="3">
    <source>
        <dbReference type="PROSITE-ProRule" id="PRU00182"/>
    </source>
</evidence>
<dbReference type="GO" id="GO:0032259">
    <property type="term" value="P:methylation"/>
    <property type="evidence" value="ECO:0007669"/>
    <property type="project" value="UniProtKB-KW"/>
</dbReference>
<proteinExistence type="inferred from homology"/>
<dbReference type="InterPro" id="IPR029063">
    <property type="entry name" value="SAM-dependent_MTases_sf"/>
</dbReference>
<reference evidence="6" key="1">
    <citation type="submission" date="2017-02" db="EMBL/GenBank/DDBJ databases">
        <authorList>
            <person name="Dridi B."/>
        </authorList>
    </citation>
    <scope>NUCLEOTIDE SEQUENCE [LARGE SCALE GENOMIC DNA]</scope>
    <source>
        <strain evidence="6">EB411</strain>
    </source>
</reference>
<dbReference type="SUPFAM" id="SSF55174">
    <property type="entry name" value="Alpha-L RNA-binding motif"/>
    <property type="match status" value="1"/>
</dbReference>
<dbReference type="InterPro" id="IPR047048">
    <property type="entry name" value="TlyA"/>
</dbReference>
<dbReference type="CDD" id="cd00165">
    <property type="entry name" value="S4"/>
    <property type="match status" value="1"/>
</dbReference>
<keyword evidence="5" id="KW-0808">Transferase</keyword>
<gene>
    <name evidence="5" type="ORF">FM119_04525</name>
</gene>
<dbReference type="SMART" id="SM00363">
    <property type="entry name" value="S4"/>
    <property type="match status" value="1"/>
</dbReference>
<accession>A0A1R4J0A5</accession>
<dbReference type="RefSeq" id="WP_087136497.1">
    <property type="nucleotide sequence ID" value="NZ_FUKR01000024.1"/>
</dbReference>
<dbReference type="Pfam" id="PF01479">
    <property type="entry name" value="S4"/>
    <property type="match status" value="1"/>
</dbReference>
<sequence length="287" mass="30025">MTRLDTEVAARGLARSRARATELIRSGGVEVNGSVAVKPSLPVGPDDEVRVTGDDGDVSRAAGKLRAALDAAALPVDGRVVVDAGASTGGFTQVLLERGAAAVVAIDVGHDQLAPSIAADPRVVVVEGFNVKELSPSSYGRIAAGLDRPSLIVADLSFISLTHVLGAFDRTIADEPAARASRGDGRATEPHGAVHTPAMVLLIKPQFEVGKGNLSNGIVLDRRRAEDAVRSVLTTAADRGWLPQLLILSPVVGTHGNQEYLTVLRRAETSDPEEWATTVDEKIMGAR</sequence>
<dbReference type="PROSITE" id="PS50889">
    <property type="entry name" value="S4"/>
    <property type="match status" value="1"/>
</dbReference>
<keyword evidence="1 3" id="KW-0694">RNA-binding</keyword>
<dbReference type="GO" id="GO:0008168">
    <property type="term" value="F:methyltransferase activity"/>
    <property type="evidence" value="ECO:0007669"/>
    <property type="project" value="UniProtKB-KW"/>
</dbReference>
<dbReference type="PANTHER" id="PTHR32319">
    <property type="entry name" value="BACTERIAL HEMOLYSIN-LIKE PROTEIN"/>
    <property type="match status" value="1"/>
</dbReference>
<keyword evidence="5" id="KW-0489">Methyltransferase</keyword>
<dbReference type="PANTHER" id="PTHR32319:SF0">
    <property type="entry name" value="BACTERIAL HEMOLYSIN-LIKE PROTEIN"/>
    <property type="match status" value="1"/>
</dbReference>
<dbReference type="EMBL" id="FUKR01000024">
    <property type="protein sequence ID" value="SJN25185.1"/>
    <property type="molecule type" value="Genomic_DNA"/>
</dbReference>
<evidence type="ECO:0000313" key="5">
    <source>
        <dbReference type="EMBL" id="SJN25185.1"/>
    </source>
</evidence>
<dbReference type="SUPFAM" id="SSF53335">
    <property type="entry name" value="S-adenosyl-L-methionine-dependent methyltransferases"/>
    <property type="match status" value="1"/>
</dbReference>